<name>A0ABQ1WJL6_9BACT</name>
<reference evidence="2" key="1">
    <citation type="journal article" date="2019" name="Int. J. Syst. Evol. Microbiol.">
        <title>The Global Catalogue of Microorganisms (GCM) 10K type strain sequencing project: providing services to taxonomists for standard genome sequencing and annotation.</title>
        <authorList>
            <consortium name="The Broad Institute Genomics Platform"/>
            <consortium name="The Broad Institute Genome Sequencing Center for Infectious Disease"/>
            <person name="Wu L."/>
            <person name="Ma J."/>
        </authorList>
    </citation>
    <scope>NUCLEOTIDE SEQUENCE [LARGE SCALE GENOMIC DNA]</scope>
    <source>
        <strain evidence="2">CGMCC 1.12990</strain>
    </source>
</reference>
<comment type="caution">
    <text evidence="1">The sequence shown here is derived from an EMBL/GenBank/DDBJ whole genome shotgun (WGS) entry which is preliminary data.</text>
</comment>
<gene>
    <name evidence="1" type="ORF">GCM10011378_07910</name>
</gene>
<accession>A0ABQ1WJL6</accession>
<organism evidence="1 2">
    <name type="scientific">Hymenobacter glacieicola</name>
    <dbReference type="NCBI Taxonomy" id="1562124"/>
    <lineage>
        <taxon>Bacteria</taxon>
        <taxon>Pseudomonadati</taxon>
        <taxon>Bacteroidota</taxon>
        <taxon>Cytophagia</taxon>
        <taxon>Cytophagales</taxon>
        <taxon>Hymenobacteraceae</taxon>
        <taxon>Hymenobacter</taxon>
    </lineage>
</organism>
<sequence>MGTLEVDKPIIMKVEVPEQVNKAIRNECLRRQLNGEKVTMKDIHKEWLIEKAAQVERAA</sequence>
<dbReference type="RefSeq" id="WP_188556523.1">
    <property type="nucleotide sequence ID" value="NZ_BMGS01000002.1"/>
</dbReference>
<protein>
    <submittedName>
        <fullName evidence="1">Uncharacterized protein</fullName>
    </submittedName>
</protein>
<keyword evidence="2" id="KW-1185">Reference proteome</keyword>
<evidence type="ECO:0000313" key="2">
    <source>
        <dbReference type="Proteomes" id="UP000601361"/>
    </source>
</evidence>
<dbReference type="Proteomes" id="UP000601361">
    <property type="component" value="Unassembled WGS sequence"/>
</dbReference>
<dbReference type="EMBL" id="BMGS01000002">
    <property type="protein sequence ID" value="GGG33867.1"/>
    <property type="molecule type" value="Genomic_DNA"/>
</dbReference>
<evidence type="ECO:0000313" key="1">
    <source>
        <dbReference type="EMBL" id="GGG33867.1"/>
    </source>
</evidence>
<proteinExistence type="predicted"/>